<reference evidence="2 3" key="1">
    <citation type="submission" date="2024-08" db="EMBL/GenBank/DDBJ databases">
        <title>Genome sequence of Streptomyces aureus CACIA-1.46HGO.</title>
        <authorList>
            <person name="Evangelista-Martinez Z."/>
        </authorList>
    </citation>
    <scope>NUCLEOTIDE SEQUENCE [LARGE SCALE GENOMIC DNA]</scope>
    <source>
        <strain evidence="2 3">CACIA-1.46HGO</strain>
    </source>
</reference>
<dbReference type="Proteomes" id="UP001571476">
    <property type="component" value="Unassembled WGS sequence"/>
</dbReference>
<keyword evidence="1" id="KW-1133">Transmembrane helix</keyword>
<organism evidence="2 3">
    <name type="scientific">Streptomyces aureus</name>
    <dbReference type="NCBI Taxonomy" id="193461"/>
    <lineage>
        <taxon>Bacteria</taxon>
        <taxon>Bacillati</taxon>
        <taxon>Actinomycetota</taxon>
        <taxon>Actinomycetes</taxon>
        <taxon>Kitasatosporales</taxon>
        <taxon>Streptomycetaceae</taxon>
        <taxon>Streptomyces</taxon>
    </lineage>
</organism>
<comment type="caution">
    <text evidence="2">The sequence shown here is derived from an EMBL/GenBank/DDBJ whole genome shotgun (WGS) entry which is preliminary data.</text>
</comment>
<proteinExistence type="predicted"/>
<sequence length="65" mass="7078">MSQRLTRIRAVLHRRYGHVRGRLSDAGYSVTEWAYITAAGGGIATILYLAIDSTARAKAMEIAGL</sequence>
<evidence type="ECO:0008006" key="4">
    <source>
        <dbReference type="Google" id="ProtNLM"/>
    </source>
</evidence>
<protein>
    <recommendedName>
        <fullName evidence="4">Integral membrane protein</fullName>
    </recommendedName>
</protein>
<keyword evidence="3" id="KW-1185">Reference proteome</keyword>
<evidence type="ECO:0000313" key="2">
    <source>
        <dbReference type="EMBL" id="MFA3842100.1"/>
    </source>
</evidence>
<accession>A0ABV4SUX0</accession>
<gene>
    <name evidence="2" type="ORF">ACEG43_38910</name>
</gene>
<evidence type="ECO:0000256" key="1">
    <source>
        <dbReference type="SAM" id="Phobius"/>
    </source>
</evidence>
<keyword evidence="1" id="KW-0812">Transmembrane</keyword>
<name>A0ABV4SUX0_9ACTN</name>
<keyword evidence="1" id="KW-0472">Membrane</keyword>
<feature type="transmembrane region" description="Helical" evidence="1">
    <location>
        <begin position="33"/>
        <end position="51"/>
    </location>
</feature>
<dbReference type="EMBL" id="JBGOSP010000033">
    <property type="protein sequence ID" value="MFA3842100.1"/>
    <property type="molecule type" value="Genomic_DNA"/>
</dbReference>
<dbReference type="RefSeq" id="WP_328543511.1">
    <property type="nucleotide sequence ID" value="NZ_JBGOSP010000033.1"/>
</dbReference>
<evidence type="ECO:0000313" key="3">
    <source>
        <dbReference type="Proteomes" id="UP001571476"/>
    </source>
</evidence>